<comment type="caution">
    <text evidence="1">The sequence shown here is derived from an EMBL/GenBank/DDBJ whole genome shotgun (WGS) entry which is preliminary data.</text>
</comment>
<sequence length="60" mass="6878">MLETESYDCPYCGEPVEAVLDLSAGDQNYIEDCPVCCRPINFELQVHDGEWMLYVSNENE</sequence>
<gene>
    <name evidence="1" type="ORF">OOJ96_14580</name>
</gene>
<proteinExistence type="predicted"/>
<name>A0ACC7PFX7_9PSED</name>
<dbReference type="Proteomes" id="UP001637618">
    <property type="component" value="Unassembled WGS sequence"/>
</dbReference>
<dbReference type="EMBL" id="JAPEQY010000010">
    <property type="protein sequence ID" value="MFO2478630.1"/>
    <property type="molecule type" value="Genomic_DNA"/>
</dbReference>
<evidence type="ECO:0000313" key="1">
    <source>
        <dbReference type="EMBL" id="MFO2478630.1"/>
    </source>
</evidence>
<keyword evidence="2" id="KW-1185">Reference proteome</keyword>
<evidence type="ECO:0000313" key="2">
    <source>
        <dbReference type="Proteomes" id="UP001637618"/>
    </source>
</evidence>
<protein>
    <submittedName>
        <fullName evidence="1">CPXCG motif-containing cysteine-rich protein</fullName>
    </submittedName>
</protein>
<accession>A0ACC7PFX7</accession>
<organism evidence="1 2">
    <name type="scientific">Pseudomonas imrae</name>
    <dbReference type="NCBI Taxonomy" id="2992837"/>
    <lineage>
        <taxon>Bacteria</taxon>
        <taxon>Pseudomonadati</taxon>
        <taxon>Pseudomonadota</taxon>
        <taxon>Gammaproteobacteria</taxon>
        <taxon>Pseudomonadales</taxon>
        <taxon>Pseudomonadaceae</taxon>
        <taxon>Pseudomonas</taxon>
    </lineage>
</organism>
<reference evidence="1" key="1">
    <citation type="submission" date="2022-11" db="EMBL/GenBank/DDBJ databases">
        <title>Draft genome sequences of strains of Pseudomonas imrae sp. nov.</title>
        <authorList>
            <person name="Salva Serra F."/>
            <person name="Nimje P."/>
            <person name="Moore E.R.B."/>
            <person name="Marathe N.P."/>
        </authorList>
    </citation>
    <scope>NUCLEOTIDE SEQUENCE</scope>
    <source>
        <strain evidence="1">15FMM2</strain>
    </source>
</reference>